<evidence type="ECO:0000313" key="9">
    <source>
        <dbReference type="Proteomes" id="UP000515146"/>
    </source>
</evidence>
<keyword evidence="5 7" id="KW-0472">Membrane</keyword>
<feature type="transmembrane region" description="Helical" evidence="7">
    <location>
        <begin position="221"/>
        <end position="242"/>
    </location>
</feature>
<feature type="transmembrane region" description="Helical" evidence="7">
    <location>
        <begin position="409"/>
        <end position="428"/>
    </location>
</feature>
<dbReference type="CDD" id="cd17387">
    <property type="entry name" value="MFS_MFSD14"/>
    <property type="match status" value="1"/>
</dbReference>
<feature type="transmembrane region" description="Helical" evidence="7">
    <location>
        <begin position="367"/>
        <end position="388"/>
    </location>
</feature>
<dbReference type="AlphaFoldDB" id="A0A6P6XUT8"/>
<evidence type="ECO:0000256" key="3">
    <source>
        <dbReference type="ARBA" id="ARBA00022692"/>
    </source>
</evidence>
<dbReference type="InterPro" id="IPR020846">
    <property type="entry name" value="MFS_dom"/>
</dbReference>
<evidence type="ECO:0000313" key="10">
    <source>
        <dbReference type="RefSeq" id="XP_027197055.1"/>
    </source>
</evidence>
<dbReference type="KEGG" id="dpte:113791474"/>
<protein>
    <submittedName>
        <fullName evidence="10">Uncharacterized protein LOC113791474</fullName>
    </submittedName>
</protein>
<dbReference type="PANTHER" id="PTHR23504:SF1">
    <property type="entry name" value="GH21943P-RELATED"/>
    <property type="match status" value="1"/>
</dbReference>
<dbReference type="PANTHER" id="PTHR23504">
    <property type="entry name" value="MAJOR FACILITATOR SUPERFAMILY DOMAIN-CONTAINING PROTEIN 10"/>
    <property type="match status" value="1"/>
</dbReference>
<evidence type="ECO:0000256" key="2">
    <source>
        <dbReference type="ARBA" id="ARBA00022448"/>
    </source>
</evidence>
<reference evidence="10" key="1">
    <citation type="submission" date="2025-08" db="UniProtKB">
        <authorList>
            <consortium name="RefSeq"/>
        </authorList>
    </citation>
    <scope>IDENTIFICATION</scope>
    <source>
        <strain evidence="10">Airmid</strain>
    </source>
</reference>
<feature type="transmembrane region" description="Helical" evidence="7">
    <location>
        <begin position="69"/>
        <end position="91"/>
    </location>
</feature>
<feature type="transmembrane region" description="Helical" evidence="7">
    <location>
        <begin position="276"/>
        <end position="300"/>
    </location>
</feature>
<comment type="subcellular location">
    <subcellularLocation>
        <location evidence="1">Membrane</location>
        <topology evidence="1">Multi-pass membrane protein</topology>
    </subcellularLocation>
</comment>
<feature type="transmembrane region" description="Helical" evidence="7">
    <location>
        <begin position="135"/>
        <end position="151"/>
    </location>
</feature>
<feature type="domain" description="Major facilitator superfamily (MFS) profile" evidence="8">
    <location>
        <begin position="68"/>
        <end position="516"/>
    </location>
</feature>
<evidence type="ECO:0000256" key="1">
    <source>
        <dbReference type="ARBA" id="ARBA00004141"/>
    </source>
</evidence>
<dbReference type="OrthoDB" id="419616at2759"/>
<dbReference type="InterPro" id="IPR036259">
    <property type="entry name" value="MFS_trans_sf"/>
</dbReference>
<feature type="transmembrane region" description="Helical" evidence="7">
    <location>
        <begin position="312"/>
        <end position="335"/>
    </location>
</feature>
<feature type="transmembrane region" description="Helical" evidence="7">
    <location>
        <begin position="342"/>
        <end position="361"/>
    </location>
</feature>
<dbReference type="PROSITE" id="PS50850">
    <property type="entry name" value="MFS"/>
    <property type="match status" value="1"/>
</dbReference>
<keyword evidence="3 7" id="KW-0812">Transmembrane</keyword>
<evidence type="ECO:0000256" key="7">
    <source>
        <dbReference type="SAM" id="Phobius"/>
    </source>
</evidence>
<keyword evidence="2" id="KW-0813">Transport</keyword>
<dbReference type="Gene3D" id="1.20.1250.20">
    <property type="entry name" value="MFS general substrate transporter like domains"/>
    <property type="match status" value="1"/>
</dbReference>
<dbReference type="InterPro" id="IPR001958">
    <property type="entry name" value="Tet-R_TetA/multi-R_MdtG-like"/>
</dbReference>
<feature type="compositionally biased region" description="Basic and acidic residues" evidence="6">
    <location>
        <begin position="878"/>
        <end position="888"/>
    </location>
</feature>
<sequence length="896" mass="98369">MQPSTVCRNREAEESIERKAEEQQSSSELASTSLNMGSKRMVNAIIRTGRRTSFVNNSLMSAARSKPSLLHAIVVIFLEFFAWGLLTLPAITVLNTTFPDQTFLMNGLIMGVKGFLSFLSAPLIGALSDLWGRKFFLLITVFFTCLPIPFMKFSPSLYFGLVILSGIFSVTFSVIFAYVADITEEHERSHAYGWVTATFALSLITSPALGAFISSTLGDDNLVICMATGVAIFDFIYILLMVPESLPEKLRQKSVSIWESADPFSSIRRAGKDRMILTLCVAVFLSYLPEAGQYSCFFVYLKLVIGFNQIQVASYIALIGIMSVIAQTLLLAILMKRVGSKNTIMIGLIFEMLQLICFGLGSSHWVVWSAGIIAAIGTITYPAISAYVSTYADADKQGLVQGIITGIRGLCNGLGPCFFGLIFSLFNVDLRQSSPNHSSLSTSVLSPSAESLDTLKHMMPSISNVNGSSFITFLNSTTNQFFHSPTDQVIPGPPFLFGSLLVLVAILVMAFIPELVQYPPSPSNAGSFGESYGKSSSGSFKSSVKRSPTSTNSHNYYYKNMHHTQTNVYNSNQCCSLNNDEYEEEDEDELNVDMFNAHHLSKRGQLLPASMLINGDLNHHNELYNQSTVACPLSSSSSTITYNLSTSASQQQHDQSLSPFQPSSSSSSSYGPSSEADSDIDSKQRLLPISSDNGMIHNDHYDKVGHHGIESNELRKNIINNHQPEEFPNIMHNCRNTIVTMSATPNHRTTTAIHWPHSLYGYSDNNSTGKYSGIDPNSNMTKKTNKQNHYFDSSIKNTRPLLPLAADDTMGPLAVMQSSIHRPLNLSKSLNMPVKPPRSSSSSIMTSSLSALASNCNNSTITHSSTIEHSSLSSYPPHHLDKNNRFLHSESPIVKT</sequence>
<feature type="region of interest" description="Disordered" evidence="6">
    <location>
        <begin position="645"/>
        <end position="682"/>
    </location>
</feature>
<dbReference type="Proteomes" id="UP000515146">
    <property type="component" value="Unplaced"/>
</dbReference>
<proteinExistence type="predicted"/>
<dbReference type="SUPFAM" id="SSF103473">
    <property type="entry name" value="MFS general substrate transporter"/>
    <property type="match status" value="1"/>
</dbReference>
<feature type="compositionally biased region" description="Low complexity" evidence="6">
    <location>
        <begin position="656"/>
        <end position="675"/>
    </location>
</feature>
<accession>A0A6P6XUT8</accession>
<evidence type="ECO:0000256" key="5">
    <source>
        <dbReference type="ARBA" id="ARBA00023136"/>
    </source>
</evidence>
<name>A0A6P6XUT8_DERPT</name>
<feature type="region of interest" description="Disordered" evidence="6">
    <location>
        <begin position="1"/>
        <end position="31"/>
    </location>
</feature>
<dbReference type="Pfam" id="PF07690">
    <property type="entry name" value="MFS_1"/>
    <property type="match status" value="1"/>
</dbReference>
<evidence type="ECO:0000259" key="8">
    <source>
        <dbReference type="PROSITE" id="PS50850"/>
    </source>
</evidence>
<organism evidence="9 10">
    <name type="scientific">Dermatophagoides pteronyssinus</name>
    <name type="common">European house dust mite</name>
    <dbReference type="NCBI Taxonomy" id="6956"/>
    <lineage>
        <taxon>Eukaryota</taxon>
        <taxon>Metazoa</taxon>
        <taxon>Ecdysozoa</taxon>
        <taxon>Arthropoda</taxon>
        <taxon>Chelicerata</taxon>
        <taxon>Arachnida</taxon>
        <taxon>Acari</taxon>
        <taxon>Acariformes</taxon>
        <taxon>Sarcoptiformes</taxon>
        <taxon>Astigmata</taxon>
        <taxon>Psoroptidia</taxon>
        <taxon>Analgoidea</taxon>
        <taxon>Pyroglyphidae</taxon>
        <taxon>Dermatophagoidinae</taxon>
        <taxon>Dermatophagoides</taxon>
    </lineage>
</organism>
<dbReference type="FunCoup" id="A0A6P6XUT8">
    <property type="interactions" value="1106"/>
</dbReference>
<dbReference type="InterPro" id="IPR011701">
    <property type="entry name" value="MFS"/>
</dbReference>
<dbReference type="RefSeq" id="XP_027197055.1">
    <property type="nucleotide sequence ID" value="XM_027341254.1"/>
</dbReference>
<feature type="transmembrane region" description="Helical" evidence="7">
    <location>
        <begin position="157"/>
        <end position="179"/>
    </location>
</feature>
<evidence type="ECO:0000256" key="4">
    <source>
        <dbReference type="ARBA" id="ARBA00022989"/>
    </source>
</evidence>
<dbReference type="PROSITE" id="PS00216">
    <property type="entry name" value="SUGAR_TRANSPORT_1"/>
    <property type="match status" value="1"/>
</dbReference>
<keyword evidence="4 7" id="KW-1133">Transmembrane helix</keyword>
<feature type="region of interest" description="Disordered" evidence="6">
    <location>
        <begin position="827"/>
        <end position="846"/>
    </location>
</feature>
<evidence type="ECO:0000256" key="6">
    <source>
        <dbReference type="SAM" id="MobiDB-lite"/>
    </source>
</evidence>
<dbReference type="GO" id="GO:0022857">
    <property type="term" value="F:transmembrane transporter activity"/>
    <property type="evidence" value="ECO:0007669"/>
    <property type="project" value="InterPro"/>
</dbReference>
<feature type="transmembrane region" description="Helical" evidence="7">
    <location>
        <begin position="495"/>
        <end position="512"/>
    </location>
</feature>
<keyword evidence="9" id="KW-1185">Reference proteome</keyword>
<dbReference type="PRINTS" id="PR01035">
    <property type="entry name" value="TCRTETA"/>
</dbReference>
<feature type="transmembrane region" description="Helical" evidence="7">
    <location>
        <begin position="103"/>
        <end position="123"/>
    </location>
</feature>
<dbReference type="InParanoid" id="A0A6P6XUT8"/>
<feature type="transmembrane region" description="Helical" evidence="7">
    <location>
        <begin position="191"/>
        <end position="215"/>
    </location>
</feature>
<gene>
    <name evidence="10" type="primary">LOC113791474</name>
</gene>
<dbReference type="GO" id="GO:0016020">
    <property type="term" value="C:membrane"/>
    <property type="evidence" value="ECO:0007669"/>
    <property type="project" value="UniProtKB-SubCell"/>
</dbReference>
<feature type="region of interest" description="Disordered" evidence="6">
    <location>
        <begin position="869"/>
        <end position="896"/>
    </location>
</feature>
<dbReference type="InterPro" id="IPR005829">
    <property type="entry name" value="Sugar_transporter_CS"/>
</dbReference>
<feature type="compositionally biased region" description="Basic and acidic residues" evidence="6">
    <location>
        <begin position="8"/>
        <end position="22"/>
    </location>
</feature>